<feature type="binding site" evidence="10">
    <location>
        <position position="95"/>
    </location>
    <ligand>
        <name>substrate</name>
    </ligand>
</feature>
<reference evidence="12" key="1">
    <citation type="submission" date="2020-08" db="EMBL/GenBank/DDBJ databases">
        <title>Taxonomic study for Lactobacillus species isolated from hardwood bark.</title>
        <authorList>
            <person name="Tohno M."/>
            <person name="Tanizawa Y."/>
        </authorList>
    </citation>
    <scope>NUCLEOTIDE SEQUENCE</scope>
    <source>
        <strain evidence="12">B40</strain>
    </source>
</reference>
<name>A0A916QJR2_9LACO</name>
<keyword evidence="8 11" id="KW-0520">NAD</keyword>
<sequence>MALLTGKTIVIMGVANRRSIAWGCAKVMAEQGARIIYTYNRDRTLKFLEKLVGPDASDRMIQCDVASDDSIDRAFRTIKENFGQVDGIVHSLAFAKSDELGGKITNVTRSGYHLAQDISAYSLLAVAKKASELDLLTPSASIVTMTYFGSERAIPNYNVMGIAKAALESTMRYLARDLGASGVRVNAISAGAVKTLSVTGIKGHKSLLDESASRSVDGQGVTLDEIGGACAFLVSDLAQGITGDVIYVDKGVHLI</sequence>
<organism evidence="12 13">
    <name type="scientific">Lactobacillus corticis</name>
    <dbReference type="NCBI Taxonomy" id="2201249"/>
    <lineage>
        <taxon>Bacteria</taxon>
        <taxon>Bacillati</taxon>
        <taxon>Bacillota</taxon>
        <taxon>Bacilli</taxon>
        <taxon>Lactobacillales</taxon>
        <taxon>Lactobacillaceae</taxon>
        <taxon>Lactobacillus</taxon>
    </lineage>
</organism>
<dbReference type="InterPro" id="IPR036291">
    <property type="entry name" value="NAD(P)-bd_dom_sf"/>
</dbReference>
<dbReference type="PRINTS" id="PR00081">
    <property type="entry name" value="GDHRDH"/>
</dbReference>
<dbReference type="RefSeq" id="WP_212780296.1">
    <property type="nucleotide sequence ID" value="NZ_BMAY01000003.1"/>
</dbReference>
<accession>A0A916QJR2</accession>
<feature type="binding site" evidence="11">
    <location>
        <begin position="193"/>
        <end position="197"/>
    </location>
    <ligand>
        <name>NAD(+)</name>
        <dbReference type="ChEBI" id="CHEBI:57540"/>
    </ligand>
</feature>
<dbReference type="AlphaFoldDB" id="A0A916QJR2"/>
<evidence type="ECO:0000313" key="12">
    <source>
        <dbReference type="EMBL" id="GFZ26590.1"/>
    </source>
</evidence>
<evidence type="ECO:0000256" key="4">
    <source>
        <dbReference type="ARBA" id="ARBA00022832"/>
    </source>
</evidence>
<dbReference type="Proteomes" id="UP000677218">
    <property type="component" value="Unassembled WGS sequence"/>
</dbReference>
<feature type="binding site" evidence="11">
    <location>
        <begin position="64"/>
        <end position="65"/>
    </location>
    <ligand>
        <name>NAD(+)</name>
        <dbReference type="ChEBI" id="CHEBI:57540"/>
    </ligand>
</feature>
<keyword evidence="7 8" id="KW-0275">Fatty acid biosynthesis</keyword>
<keyword evidence="5 8" id="KW-0560">Oxidoreductase</keyword>
<keyword evidence="3 8" id="KW-0444">Lipid biosynthesis</keyword>
<protein>
    <recommendedName>
        <fullName evidence="8">Enoyl-[acyl-carrier-protein] reductase [NADH]</fullName>
        <ecNumber evidence="8">1.3.1.9</ecNumber>
    </recommendedName>
</protein>
<feature type="active site" description="Proton acceptor" evidence="9">
    <location>
        <position position="147"/>
    </location>
</feature>
<dbReference type="PANTHER" id="PTHR43159">
    <property type="entry name" value="ENOYL-[ACYL-CARRIER-PROTEIN] REDUCTASE"/>
    <property type="match status" value="1"/>
</dbReference>
<dbReference type="NCBIfam" id="NF004748">
    <property type="entry name" value="PRK06079.1"/>
    <property type="match status" value="1"/>
</dbReference>
<keyword evidence="6" id="KW-0443">Lipid metabolism</keyword>
<evidence type="ECO:0000256" key="6">
    <source>
        <dbReference type="ARBA" id="ARBA00023098"/>
    </source>
</evidence>
<comment type="catalytic activity">
    <reaction evidence="8">
        <text>a 2,3-saturated acyl-[ACP] + NAD(+) = a (2E)-enoyl-[ACP] + NADH + H(+)</text>
        <dbReference type="Rhea" id="RHEA:10240"/>
        <dbReference type="Rhea" id="RHEA-COMP:9925"/>
        <dbReference type="Rhea" id="RHEA-COMP:9926"/>
        <dbReference type="ChEBI" id="CHEBI:15378"/>
        <dbReference type="ChEBI" id="CHEBI:57540"/>
        <dbReference type="ChEBI" id="CHEBI:57945"/>
        <dbReference type="ChEBI" id="CHEBI:78784"/>
        <dbReference type="ChEBI" id="CHEBI:78785"/>
        <dbReference type="EC" id="1.3.1.9"/>
    </reaction>
</comment>
<comment type="caution">
    <text evidence="12">The sequence shown here is derived from an EMBL/GenBank/DDBJ whole genome shotgun (WGS) entry which is preliminary data.</text>
</comment>
<evidence type="ECO:0000256" key="2">
    <source>
        <dbReference type="ARBA" id="ARBA00009233"/>
    </source>
</evidence>
<dbReference type="InterPro" id="IPR014358">
    <property type="entry name" value="Enoyl-ACP_Rdtase_NADH"/>
</dbReference>
<evidence type="ECO:0000256" key="9">
    <source>
        <dbReference type="PIRSR" id="PIRSR000094-1"/>
    </source>
</evidence>
<feature type="binding site" evidence="11">
    <location>
        <begin position="19"/>
        <end position="20"/>
    </location>
    <ligand>
        <name>NAD(+)</name>
        <dbReference type="ChEBI" id="CHEBI:57540"/>
    </ligand>
</feature>
<dbReference type="Gene3D" id="3.40.50.720">
    <property type="entry name" value="NAD(P)-binding Rossmann-like Domain"/>
    <property type="match status" value="1"/>
</dbReference>
<evidence type="ECO:0000256" key="7">
    <source>
        <dbReference type="ARBA" id="ARBA00023160"/>
    </source>
</evidence>
<evidence type="ECO:0000256" key="3">
    <source>
        <dbReference type="ARBA" id="ARBA00022516"/>
    </source>
</evidence>
<evidence type="ECO:0000313" key="13">
    <source>
        <dbReference type="Proteomes" id="UP000677218"/>
    </source>
</evidence>
<dbReference type="PANTHER" id="PTHR43159:SF2">
    <property type="entry name" value="ENOYL-[ACYL-CARRIER-PROTEIN] REDUCTASE [NADH], CHLOROPLASTIC"/>
    <property type="match status" value="1"/>
</dbReference>
<evidence type="ECO:0000256" key="10">
    <source>
        <dbReference type="PIRSR" id="PIRSR000094-2"/>
    </source>
</evidence>
<dbReference type="EMBL" id="BMAY01000003">
    <property type="protein sequence ID" value="GFZ26590.1"/>
    <property type="molecule type" value="Genomic_DNA"/>
</dbReference>
<dbReference type="GO" id="GO:0006633">
    <property type="term" value="P:fatty acid biosynthetic process"/>
    <property type="evidence" value="ECO:0007669"/>
    <property type="project" value="UniProtKB-KW"/>
</dbReference>
<dbReference type="Gene3D" id="1.10.8.400">
    <property type="entry name" value="Enoyl acyl carrier protein reductase"/>
    <property type="match status" value="1"/>
</dbReference>
<dbReference type="Pfam" id="PF13561">
    <property type="entry name" value="adh_short_C2"/>
    <property type="match status" value="1"/>
</dbReference>
<dbReference type="EC" id="1.3.1.9" evidence="8"/>
<dbReference type="SUPFAM" id="SSF51735">
    <property type="entry name" value="NAD(P)-binding Rossmann-fold domains"/>
    <property type="match status" value="1"/>
</dbReference>
<comment type="pathway">
    <text evidence="1">Lipid metabolism.</text>
</comment>
<feature type="binding site" evidence="11">
    <location>
        <position position="164"/>
    </location>
    <ligand>
        <name>NAD(+)</name>
        <dbReference type="ChEBI" id="CHEBI:57540"/>
    </ligand>
</feature>
<evidence type="ECO:0000256" key="11">
    <source>
        <dbReference type="PIRSR" id="PIRSR000094-3"/>
    </source>
</evidence>
<evidence type="ECO:0000256" key="1">
    <source>
        <dbReference type="ARBA" id="ARBA00005189"/>
    </source>
</evidence>
<evidence type="ECO:0000256" key="8">
    <source>
        <dbReference type="PIRNR" id="PIRNR000094"/>
    </source>
</evidence>
<keyword evidence="13" id="KW-1185">Reference proteome</keyword>
<evidence type="ECO:0000256" key="5">
    <source>
        <dbReference type="ARBA" id="ARBA00023002"/>
    </source>
</evidence>
<keyword evidence="4" id="KW-0276">Fatty acid metabolism</keyword>
<dbReference type="PIRSF" id="PIRSF000094">
    <property type="entry name" value="Enoyl-ACP_rdct"/>
    <property type="match status" value="1"/>
</dbReference>
<dbReference type="GO" id="GO:0004318">
    <property type="term" value="F:enoyl-[acyl-carrier-protein] reductase (NADH) activity"/>
    <property type="evidence" value="ECO:0007669"/>
    <property type="project" value="UniProtKB-EC"/>
</dbReference>
<feature type="binding site" evidence="11">
    <location>
        <position position="13"/>
    </location>
    <ligand>
        <name>NAD(+)</name>
        <dbReference type="ChEBI" id="CHEBI:57540"/>
    </ligand>
</feature>
<comment type="similarity">
    <text evidence="2 8">Belongs to the short-chain dehydrogenases/reductases (SDR) family. FabI subfamily.</text>
</comment>
<proteinExistence type="inferred from homology"/>
<feature type="binding site" evidence="11">
    <location>
        <position position="92"/>
    </location>
    <ligand>
        <name>NAD(+)</name>
        <dbReference type="ChEBI" id="CHEBI:57540"/>
    </ligand>
</feature>
<dbReference type="CDD" id="cd05372">
    <property type="entry name" value="ENR_SDR"/>
    <property type="match status" value="1"/>
</dbReference>
<feature type="active site" description="Proton acceptor" evidence="9">
    <location>
        <position position="157"/>
    </location>
</feature>
<gene>
    <name evidence="12" type="primary">fabI</name>
    <name evidence="12" type="ORF">LCB40_04700</name>
</gene>
<dbReference type="InterPro" id="IPR002347">
    <property type="entry name" value="SDR_fam"/>
</dbReference>